<organism evidence="2 3">
    <name type="scientific">Pelomonas baiyunensis</name>
    <dbReference type="NCBI Taxonomy" id="3299026"/>
    <lineage>
        <taxon>Bacteria</taxon>
        <taxon>Pseudomonadati</taxon>
        <taxon>Pseudomonadota</taxon>
        <taxon>Betaproteobacteria</taxon>
        <taxon>Burkholderiales</taxon>
        <taxon>Sphaerotilaceae</taxon>
        <taxon>Roseateles</taxon>
    </lineage>
</organism>
<evidence type="ECO:0000313" key="2">
    <source>
        <dbReference type="EMBL" id="MFG6468288.1"/>
    </source>
</evidence>
<proteinExistence type="predicted"/>
<reference evidence="2 3" key="1">
    <citation type="submission" date="2024-08" db="EMBL/GenBank/DDBJ databases">
        <authorList>
            <person name="Lu H."/>
        </authorList>
    </citation>
    <scope>NUCLEOTIDE SEQUENCE [LARGE SCALE GENOMIC DNA]</scope>
    <source>
        <strain evidence="2 3">BYS87W</strain>
    </source>
</reference>
<keyword evidence="1" id="KW-0732">Signal</keyword>
<name>A0ABW7H277_9BURK</name>
<dbReference type="Pfam" id="PF09916">
    <property type="entry name" value="DUF2145"/>
    <property type="match status" value="1"/>
</dbReference>
<feature type="chain" id="PRO_5047188559" evidence="1">
    <location>
        <begin position="33"/>
        <end position="315"/>
    </location>
</feature>
<dbReference type="EMBL" id="JBIGIB010000004">
    <property type="protein sequence ID" value="MFG6468288.1"/>
    <property type="molecule type" value="Genomic_DNA"/>
</dbReference>
<comment type="caution">
    <text evidence="2">The sequence shown here is derived from an EMBL/GenBank/DDBJ whole genome shotgun (WGS) entry which is preliminary data.</text>
</comment>
<evidence type="ECO:0000256" key="1">
    <source>
        <dbReference type="SAM" id="SignalP"/>
    </source>
</evidence>
<gene>
    <name evidence="2" type="ORF">ACG01O_16795</name>
</gene>
<protein>
    <submittedName>
        <fullName evidence="2">DUF2145 domain-containing protein</fullName>
    </submittedName>
</protein>
<dbReference type="InterPro" id="IPR014547">
    <property type="entry name" value="UCP028477"/>
</dbReference>
<dbReference type="Proteomes" id="UP001606303">
    <property type="component" value="Unassembled WGS sequence"/>
</dbReference>
<accession>A0ABW7H277</accession>
<feature type="signal peptide" evidence="1">
    <location>
        <begin position="1"/>
        <end position="32"/>
    </location>
</feature>
<dbReference type="RefSeq" id="WP_394386340.1">
    <property type="nucleotide sequence ID" value="NZ_JBIGIB010000004.1"/>
</dbReference>
<sequence>MSLRAGLKSGWRRAAAALGAAGAVMAAGTAHAGSVLPQGCDRPVPTTADQQDRLLRFAAVIRAVLADSGAPAALIARSGTDLSRFGLRYSHAAVALAEGLGDDLTPMPWAVRQLYYACAEGQPRLFDQGLAGFVLGSDNIALGYVSLLLLPPEPAAALARAALDKPRALGLLNARYSANAYPFSTAYQNCNQWVAELLAAATADAPDAPQDRAQAQAWLRREGYAPEPVQAAPWLMLAGRFVPWLHWDDHPAEQLAAGAVQTSLPTSLDAFALQRWPTARRLELCHGPHGVVVHESPAPLAAGCVPGEGDRLLPW</sequence>
<evidence type="ECO:0000313" key="3">
    <source>
        <dbReference type="Proteomes" id="UP001606303"/>
    </source>
</evidence>
<dbReference type="PIRSF" id="PIRSF028477">
    <property type="entry name" value="UCP028477"/>
    <property type="match status" value="1"/>
</dbReference>
<keyword evidence="3" id="KW-1185">Reference proteome</keyword>